<dbReference type="InterPro" id="IPR045864">
    <property type="entry name" value="aa-tRNA-synth_II/BPL/LPL"/>
</dbReference>
<evidence type="ECO:0000256" key="2">
    <source>
        <dbReference type="ARBA" id="ARBA00011738"/>
    </source>
</evidence>
<dbReference type="InterPro" id="IPR050062">
    <property type="entry name" value="Pro-tRNA_synthetase"/>
</dbReference>
<dbReference type="RefSeq" id="WP_006330488.1">
    <property type="nucleotide sequence ID" value="NZ_BAHC01000042.1"/>
</dbReference>
<dbReference type="FunFam" id="3.30.930.10:FF:000070">
    <property type="entry name" value="Proline--tRNA ligase"/>
    <property type="match status" value="1"/>
</dbReference>
<dbReference type="InterPro" id="IPR002316">
    <property type="entry name" value="Pro-tRNA-ligase_IIa"/>
</dbReference>
<dbReference type="InterPro" id="IPR004500">
    <property type="entry name" value="Pro-tRNA-synth_IIa_bac-type"/>
</dbReference>
<accession>K6W9E5</accession>
<keyword evidence="15" id="KW-1185">Reference proteome</keyword>
<dbReference type="NCBIfam" id="TIGR00409">
    <property type="entry name" value="proS_fam_II"/>
    <property type="match status" value="1"/>
</dbReference>
<comment type="similarity">
    <text evidence="11 12">Belongs to the class-II aminoacyl-tRNA synthetase family. ProS type 1 subfamily.</text>
</comment>
<comment type="subunit">
    <text evidence="2 12">Homodimer.</text>
</comment>
<comment type="function">
    <text evidence="10 12">Catalyzes the attachment of proline to tRNA(Pro) in a two-step reaction: proline is first activated by ATP to form Pro-AMP and then transferred to the acceptor end of tRNA(Pro). As ProRS can inadvertently accommodate and process non-cognate amino acids such as alanine and cysteine, to avoid such errors it has two additional distinct editing activities against alanine. One activity is designated as 'pretransfer' editing and involves the tRNA(Pro)-independent hydrolysis of activated Ala-AMP. The other activity is designated 'posttransfer' editing and involves deacylation of mischarged Ala-tRNA(Pro). The misacylated Cys-tRNA(Pro) is not edited by ProRS.</text>
</comment>
<dbReference type="PANTHER" id="PTHR42753">
    <property type="entry name" value="MITOCHONDRIAL RIBOSOME PROTEIN L39/PROLYL-TRNA LIGASE FAMILY MEMBER"/>
    <property type="match status" value="1"/>
</dbReference>
<comment type="caution">
    <text evidence="14">The sequence shown here is derived from an EMBL/GenBank/DDBJ whole genome shotgun (WGS) entry which is preliminary data.</text>
</comment>
<evidence type="ECO:0000256" key="6">
    <source>
        <dbReference type="ARBA" id="ARBA00022840"/>
    </source>
</evidence>
<feature type="domain" description="Aminoacyl-transfer RNA synthetases class-II family profile" evidence="13">
    <location>
        <begin position="31"/>
        <end position="475"/>
    </location>
</feature>
<dbReference type="Pfam" id="PF03129">
    <property type="entry name" value="HGTP_anticodon"/>
    <property type="match status" value="1"/>
</dbReference>
<evidence type="ECO:0000256" key="10">
    <source>
        <dbReference type="ARBA" id="ARBA00053664"/>
    </source>
</evidence>
<dbReference type="PANTHER" id="PTHR42753:SF2">
    <property type="entry name" value="PROLINE--TRNA LIGASE"/>
    <property type="match status" value="1"/>
</dbReference>
<dbReference type="InterPro" id="IPR036621">
    <property type="entry name" value="Anticodon-bd_dom_sf"/>
</dbReference>
<dbReference type="Pfam" id="PF00587">
    <property type="entry name" value="tRNA-synt_2b"/>
    <property type="match status" value="1"/>
</dbReference>
<dbReference type="HAMAP" id="MF_01569">
    <property type="entry name" value="Pro_tRNA_synth_type1"/>
    <property type="match status" value="1"/>
</dbReference>
<evidence type="ECO:0000256" key="7">
    <source>
        <dbReference type="ARBA" id="ARBA00022917"/>
    </source>
</evidence>
<dbReference type="InterPro" id="IPR006195">
    <property type="entry name" value="aa-tRNA-synth_II"/>
</dbReference>
<dbReference type="EMBL" id="BAHC01000042">
    <property type="protein sequence ID" value="GAB88812.1"/>
    <property type="molecule type" value="Genomic_DNA"/>
</dbReference>
<evidence type="ECO:0000313" key="15">
    <source>
        <dbReference type="Proteomes" id="UP000008363"/>
    </source>
</evidence>
<evidence type="ECO:0000256" key="5">
    <source>
        <dbReference type="ARBA" id="ARBA00022741"/>
    </source>
</evidence>
<dbReference type="InterPro" id="IPR033730">
    <property type="entry name" value="ProRS_core_prok"/>
</dbReference>
<dbReference type="CDD" id="cd00779">
    <property type="entry name" value="ProRS_core_prok"/>
    <property type="match status" value="1"/>
</dbReference>
<dbReference type="SUPFAM" id="SSF52954">
    <property type="entry name" value="Class II aaRS ABD-related"/>
    <property type="match status" value="1"/>
</dbReference>
<protein>
    <recommendedName>
        <fullName evidence="12">Proline--tRNA ligase</fullName>
        <ecNumber evidence="12">6.1.1.15</ecNumber>
    </recommendedName>
    <alternativeName>
        <fullName evidence="12">Prolyl-tRNA synthetase</fullName>
        <shortName evidence="12">ProRS</shortName>
    </alternativeName>
</protein>
<keyword evidence="4 12" id="KW-0436">Ligase</keyword>
<dbReference type="PROSITE" id="PS50862">
    <property type="entry name" value="AA_TRNA_LIGASE_II"/>
    <property type="match status" value="1"/>
</dbReference>
<dbReference type="InterPro" id="IPR023717">
    <property type="entry name" value="Pro-tRNA-Synthase_IIa_type1"/>
</dbReference>
<dbReference type="Gene3D" id="3.30.930.10">
    <property type="entry name" value="Bira Bifunctional Protein, Domain 2"/>
    <property type="match status" value="2"/>
</dbReference>
<dbReference type="STRING" id="1108045.GORHZ_042_00090"/>
<evidence type="ECO:0000256" key="9">
    <source>
        <dbReference type="ARBA" id="ARBA00047671"/>
    </source>
</evidence>
<keyword evidence="6 12" id="KW-0067">ATP-binding</keyword>
<dbReference type="OrthoDB" id="9809052at2"/>
<dbReference type="InterPro" id="IPR036754">
    <property type="entry name" value="YbaK/aa-tRNA-synt-asso_dom_sf"/>
</dbReference>
<evidence type="ECO:0000256" key="4">
    <source>
        <dbReference type="ARBA" id="ARBA00022598"/>
    </source>
</evidence>
<reference evidence="14 15" key="1">
    <citation type="submission" date="2012-08" db="EMBL/GenBank/DDBJ databases">
        <title>Whole genome shotgun sequence of Gordonia rhizosphera NBRC 16068.</title>
        <authorList>
            <person name="Takarada H."/>
            <person name="Isaki S."/>
            <person name="Hosoyama A."/>
            <person name="Tsuchikane K."/>
            <person name="Katsumata H."/>
            <person name="Baba S."/>
            <person name="Ohji S."/>
            <person name="Yamazaki S."/>
            <person name="Fujita N."/>
        </authorList>
    </citation>
    <scope>NUCLEOTIDE SEQUENCE [LARGE SCALE GENOMIC DNA]</scope>
    <source>
        <strain evidence="14 15">NBRC 16068</strain>
    </source>
</reference>
<dbReference type="GO" id="GO:0002161">
    <property type="term" value="F:aminoacyl-tRNA deacylase activity"/>
    <property type="evidence" value="ECO:0007669"/>
    <property type="project" value="InterPro"/>
</dbReference>
<dbReference type="Gene3D" id="3.90.960.10">
    <property type="entry name" value="YbaK/aminoacyl-tRNA synthetase-associated domain"/>
    <property type="match status" value="1"/>
</dbReference>
<evidence type="ECO:0000256" key="12">
    <source>
        <dbReference type="HAMAP-Rule" id="MF_01569"/>
    </source>
</evidence>
<evidence type="ECO:0000313" key="14">
    <source>
        <dbReference type="EMBL" id="GAB88812.1"/>
    </source>
</evidence>
<sequence>MSTLFLRTLRDDPADAEVPSHKLLVRAGYVRRAAPGVYSWLPLGLRVLKAVEQVVREEMDAIGAQEILLPALLPRDPYETTGRWTEYGDGLFRLVDRKGADMLLGPTHEELFAQLVKGEYSSYKDLPVILYQVQTKYRDEERPRAGILRGREFVMKDAYSFDLDDDGLKAAYDAHREAYQKIFRRLDVRYVIVAATSGAMGGSASEEFLAESEVGEDTFVRCLESGYAANVEAVITPAPDPIPFDGLPEATAYDTPNATTIEALVQWANATLEGTYGGQDTLKTMVLRVRQPGGVWELTGIGVPGDREVDMKRLEASLEPAEVEVLPEDGFAAYPFLVKGYIGPKSLVENGVRFLVDPRVVDGTSWIAGADEPNKHYVGLVAGRDFTADGTIEAAEVRDGDPSPDGKGPLVSAKGIEIGHIFQLGQKYTNAFEVDVLGESGKPVRLTMGSYGIGVSRLVAVIAEQCHDEKGLRWPRSVAPFAVHLVIANKDGAAIDGAHRLAEDLDAAGLSVLLDDRKASPGVKFKDAELLGMPVVVVVGRGYANGTIEIRDRFTGEATEVAVDVAVSAVTAAARA</sequence>
<dbReference type="AlphaFoldDB" id="K6W9E5"/>
<keyword evidence="3 12" id="KW-0963">Cytoplasm</keyword>
<proteinExistence type="inferred from homology"/>
<dbReference type="GO" id="GO:0005829">
    <property type="term" value="C:cytosol"/>
    <property type="evidence" value="ECO:0007669"/>
    <property type="project" value="TreeGrafter"/>
</dbReference>
<dbReference type="CDD" id="cd00861">
    <property type="entry name" value="ProRS_anticodon_short"/>
    <property type="match status" value="1"/>
</dbReference>
<comment type="catalytic activity">
    <reaction evidence="9 12">
        <text>tRNA(Pro) + L-proline + ATP = L-prolyl-tRNA(Pro) + AMP + diphosphate</text>
        <dbReference type="Rhea" id="RHEA:14305"/>
        <dbReference type="Rhea" id="RHEA-COMP:9700"/>
        <dbReference type="Rhea" id="RHEA-COMP:9702"/>
        <dbReference type="ChEBI" id="CHEBI:30616"/>
        <dbReference type="ChEBI" id="CHEBI:33019"/>
        <dbReference type="ChEBI" id="CHEBI:60039"/>
        <dbReference type="ChEBI" id="CHEBI:78442"/>
        <dbReference type="ChEBI" id="CHEBI:78532"/>
        <dbReference type="ChEBI" id="CHEBI:456215"/>
        <dbReference type="EC" id="6.1.1.15"/>
    </reaction>
</comment>
<evidence type="ECO:0000256" key="3">
    <source>
        <dbReference type="ARBA" id="ARBA00022490"/>
    </source>
</evidence>
<dbReference type="InterPro" id="IPR004154">
    <property type="entry name" value="Anticodon-bd"/>
</dbReference>
<dbReference type="SUPFAM" id="SSF55681">
    <property type="entry name" value="Class II aaRS and biotin synthetases"/>
    <property type="match status" value="1"/>
</dbReference>
<dbReference type="GO" id="GO:0006433">
    <property type="term" value="P:prolyl-tRNA aminoacylation"/>
    <property type="evidence" value="ECO:0007669"/>
    <property type="project" value="UniProtKB-UniRule"/>
</dbReference>
<dbReference type="Pfam" id="PF04073">
    <property type="entry name" value="tRNA_edit"/>
    <property type="match status" value="1"/>
</dbReference>
<dbReference type="SUPFAM" id="SSF55826">
    <property type="entry name" value="YbaK/ProRS associated domain"/>
    <property type="match status" value="1"/>
</dbReference>
<dbReference type="Gene3D" id="3.40.50.800">
    <property type="entry name" value="Anticodon-binding domain"/>
    <property type="match status" value="1"/>
</dbReference>
<dbReference type="PRINTS" id="PR01046">
    <property type="entry name" value="TRNASYNTHPRO"/>
</dbReference>
<dbReference type="InterPro" id="IPR007214">
    <property type="entry name" value="YbaK/aa-tRNA-synth-assoc-dom"/>
</dbReference>
<comment type="subcellular location">
    <subcellularLocation>
        <location evidence="1 12">Cytoplasm</location>
    </subcellularLocation>
</comment>
<dbReference type="FunFam" id="3.30.930.10:FF:000065">
    <property type="entry name" value="Proline--tRNA ligase"/>
    <property type="match status" value="1"/>
</dbReference>
<organism evidence="14 15">
    <name type="scientific">Gordonia rhizosphera NBRC 16068</name>
    <dbReference type="NCBI Taxonomy" id="1108045"/>
    <lineage>
        <taxon>Bacteria</taxon>
        <taxon>Bacillati</taxon>
        <taxon>Actinomycetota</taxon>
        <taxon>Actinomycetes</taxon>
        <taxon>Mycobacteriales</taxon>
        <taxon>Gordoniaceae</taxon>
        <taxon>Gordonia</taxon>
    </lineage>
</organism>
<dbReference type="eggNOG" id="COG0442">
    <property type="taxonomic scope" value="Bacteria"/>
</dbReference>
<name>K6W9E5_9ACTN</name>
<comment type="domain">
    <text evidence="12">Consists of three domains: the N-terminal catalytic domain, the editing domain and the C-terminal anticodon-binding domain.</text>
</comment>
<gene>
    <name evidence="12 14" type="primary">proS</name>
    <name evidence="14" type="ORF">GORHZ_042_00090</name>
</gene>
<evidence type="ECO:0000256" key="11">
    <source>
        <dbReference type="ARBA" id="ARBA00060755"/>
    </source>
</evidence>
<dbReference type="GO" id="GO:0004827">
    <property type="term" value="F:proline-tRNA ligase activity"/>
    <property type="evidence" value="ECO:0007669"/>
    <property type="project" value="UniProtKB-UniRule"/>
</dbReference>
<dbReference type="InterPro" id="IPR044140">
    <property type="entry name" value="ProRS_anticodon_short"/>
</dbReference>
<dbReference type="NCBIfam" id="NF006625">
    <property type="entry name" value="PRK09194.1"/>
    <property type="match status" value="1"/>
</dbReference>
<evidence type="ECO:0000259" key="13">
    <source>
        <dbReference type="PROSITE" id="PS50862"/>
    </source>
</evidence>
<dbReference type="EC" id="6.1.1.15" evidence="12"/>
<evidence type="ECO:0000256" key="1">
    <source>
        <dbReference type="ARBA" id="ARBA00004496"/>
    </source>
</evidence>
<dbReference type="InterPro" id="IPR002314">
    <property type="entry name" value="aa-tRNA-synt_IIb"/>
</dbReference>
<dbReference type="Proteomes" id="UP000008363">
    <property type="component" value="Unassembled WGS sequence"/>
</dbReference>
<evidence type="ECO:0000256" key="8">
    <source>
        <dbReference type="ARBA" id="ARBA00023146"/>
    </source>
</evidence>
<keyword evidence="5 12" id="KW-0547">Nucleotide-binding</keyword>
<keyword evidence="8 12" id="KW-0030">Aminoacyl-tRNA synthetase</keyword>
<keyword evidence="7 12" id="KW-0648">Protein biosynthesis</keyword>
<dbReference type="GO" id="GO:0005524">
    <property type="term" value="F:ATP binding"/>
    <property type="evidence" value="ECO:0007669"/>
    <property type="project" value="UniProtKB-UniRule"/>
</dbReference>